<evidence type="ECO:0000256" key="12">
    <source>
        <dbReference type="PROSITE-ProRule" id="PRU00290"/>
    </source>
</evidence>
<dbReference type="PANTHER" id="PTHR21136">
    <property type="entry name" value="SNARE PROTEINS"/>
    <property type="match status" value="1"/>
</dbReference>
<dbReference type="InterPro" id="IPR007512">
    <property type="entry name" value="Mic10"/>
</dbReference>
<gene>
    <name evidence="16" type="ORF">KVV02_007387</name>
</gene>
<name>A0A9P8CXB4_MORAP</name>
<dbReference type="PROSITE" id="PS00417">
    <property type="entry name" value="SYNAPTOBREVIN"/>
    <property type="match status" value="1"/>
</dbReference>
<feature type="domain" description="V-SNARE coiled-coil homology" evidence="15">
    <location>
        <begin position="174"/>
        <end position="234"/>
    </location>
</feature>
<dbReference type="FunFam" id="3.30.450.50:FF:000015">
    <property type="entry name" value="Synaptobrevin 2 isoform 1"/>
    <property type="match status" value="1"/>
</dbReference>
<dbReference type="CDD" id="cd15843">
    <property type="entry name" value="R-SNARE"/>
    <property type="match status" value="1"/>
</dbReference>
<dbReference type="Proteomes" id="UP000717515">
    <property type="component" value="Unassembled WGS sequence"/>
</dbReference>
<dbReference type="PROSITE" id="PS50859">
    <property type="entry name" value="LONGIN"/>
    <property type="match status" value="1"/>
</dbReference>
<dbReference type="PANTHER" id="PTHR21136:SF168">
    <property type="entry name" value="VESICLE-ASSOCIATED MEMBRANE PROTEIN 9"/>
    <property type="match status" value="1"/>
</dbReference>
<organism evidence="16 17">
    <name type="scientific">Mortierella alpina</name>
    <name type="common">Oleaginous fungus</name>
    <name type="synonym">Mortierella renispora</name>
    <dbReference type="NCBI Taxonomy" id="64518"/>
    <lineage>
        <taxon>Eukaryota</taxon>
        <taxon>Fungi</taxon>
        <taxon>Fungi incertae sedis</taxon>
        <taxon>Mucoromycota</taxon>
        <taxon>Mortierellomycotina</taxon>
        <taxon>Mortierellomycetes</taxon>
        <taxon>Mortierellales</taxon>
        <taxon>Mortierellaceae</taxon>
        <taxon>Mortierella</taxon>
    </lineage>
</organism>
<dbReference type="InterPro" id="IPR011012">
    <property type="entry name" value="Longin-like_dom_sf"/>
</dbReference>
<reference evidence="16" key="1">
    <citation type="submission" date="2021-07" db="EMBL/GenBank/DDBJ databases">
        <title>Draft genome of Mortierella alpina, strain LL118, isolated from an aspen leaf litter sample.</title>
        <authorList>
            <person name="Yang S."/>
            <person name="Vinatzer B.A."/>
        </authorList>
    </citation>
    <scope>NUCLEOTIDE SEQUENCE</scope>
    <source>
        <strain evidence="16">LL118</strain>
    </source>
</reference>
<evidence type="ECO:0000259" key="14">
    <source>
        <dbReference type="PROSITE" id="PS50859"/>
    </source>
</evidence>
<dbReference type="Pfam" id="PF13774">
    <property type="entry name" value="Longin"/>
    <property type="match status" value="1"/>
</dbReference>
<keyword evidence="8" id="KW-1133">Transmembrane helix</keyword>
<protein>
    <recommendedName>
        <fullName evidence="13">MICOS complex subunit MIC10</fullName>
    </recommendedName>
</protein>
<evidence type="ECO:0000256" key="3">
    <source>
        <dbReference type="ARBA" id="ARBA00008025"/>
    </source>
</evidence>
<comment type="subunit">
    <text evidence="13">Component of the mitochondrial contact site and cristae organizing system (MICOS) complex.</text>
</comment>
<keyword evidence="10" id="KW-0472">Membrane</keyword>
<dbReference type="CDD" id="cd14824">
    <property type="entry name" value="Longin"/>
    <property type="match status" value="1"/>
</dbReference>
<proteinExistence type="inferred from homology"/>
<dbReference type="Pfam" id="PF04418">
    <property type="entry name" value="DUF543"/>
    <property type="match status" value="1"/>
</dbReference>
<evidence type="ECO:0000313" key="17">
    <source>
        <dbReference type="Proteomes" id="UP000717515"/>
    </source>
</evidence>
<keyword evidence="6 13" id="KW-0999">Mitochondrion inner membrane</keyword>
<dbReference type="EMBL" id="JAIFTL010000075">
    <property type="protein sequence ID" value="KAG9324158.1"/>
    <property type="molecule type" value="Genomic_DNA"/>
</dbReference>
<evidence type="ECO:0000256" key="8">
    <source>
        <dbReference type="ARBA" id="ARBA00022989"/>
    </source>
</evidence>
<evidence type="ECO:0000256" key="11">
    <source>
        <dbReference type="ARBA" id="ARBA00046280"/>
    </source>
</evidence>
<dbReference type="InterPro" id="IPR010908">
    <property type="entry name" value="Longin_dom"/>
</dbReference>
<dbReference type="SMART" id="SM01270">
    <property type="entry name" value="Longin"/>
    <property type="match status" value="1"/>
</dbReference>
<evidence type="ECO:0000256" key="5">
    <source>
        <dbReference type="ARBA" id="ARBA00022692"/>
    </source>
</evidence>
<evidence type="ECO:0000256" key="4">
    <source>
        <dbReference type="ARBA" id="ARBA00022448"/>
    </source>
</evidence>
<comment type="function">
    <text evidence="1 13">Component of the MICOS complex, a large protein complex of the mitochondrial inner membrane that plays crucial roles in the maintenance of crista junctions, inner membrane architecture, and formation of contact sites to the outer membrane.</text>
</comment>
<evidence type="ECO:0000256" key="1">
    <source>
        <dbReference type="ARBA" id="ARBA00002689"/>
    </source>
</evidence>
<dbReference type="AlphaFoldDB" id="A0A9P8CXB4"/>
<keyword evidence="4" id="KW-0813">Transport</keyword>
<comment type="caution">
    <text evidence="16">The sequence shown here is derived from an EMBL/GenBank/DDBJ whole genome shotgun (WGS) entry which is preliminary data.</text>
</comment>
<evidence type="ECO:0000313" key="16">
    <source>
        <dbReference type="EMBL" id="KAG9324158.1"/>
    </source>
</evidence>
<dbReference type="Gene3D" id="1.20.5.110">
    <property type="match status" value="1"/>
</dbReference>
<keyword evidence="9 13" id="KW-0496">Mitochondrion</keyword>
<evidence type="ECO:0000256" key="2">
    <source>
        <dbReference type="ARBA" id="ARBA00006792"/>
    </source>
</evidence>
<comment type="similarity">
    <text evidence="2 13">Belongs to the MICOS complex subunit Mic10 family.</text>
</comment>
<dbReference type="SUPFAM" id="SSF58038">
    <property type="entry name" value="SNARE fusion complex"/>
    <property type="match status" value="1"/>
</dbReference>
<evidence type="ECO:0000256" key="7">
    <source>
        <dbReference type="ARBA" id="ARBA00022927"/>
    </source>
</evidence>
<evidence type="ECO:0000259" key="15">
    <source>
        <dbReference type="PROSITE" id="PS50892"/>
    </source>
</evidence>
<dbReference type="GO" id="GO:0015031">
    <property type="term" value="P:protein transport"/>
    <property type="evidence" value="ECO:0007669"/>
    <property type="project" value="UniProtKB-KW"/>
</dbReference>
<comment type="similarity">
    <text evidence="3">Belongs to the synaptobrevin family.</text>
</comment>
<dbReference type="PRINTS" id="PR00219">
    <property type="entry name" value="SYNAPTOBREVN"/>
</dbReference>
<comment type="subcellular location">
    <subcellularLocation>
        <location evidence="11">Endomembrane system</location>
        <topology evidence="11">Single-pass type IV membrane protein</topology>
    </subcellularLocation>
    <subcellularLocation>
        <location evidence="13">Mitochondrion inner membrane</location>
        <topology evidence="13">Single-pass membrane protein</topology>
    </subcellularLocation>
</comment>
<sequence>MRELGTETKSQSQKKKRDDFILLNSHCSPPSPSPTALHRHSFSFACCHIMSIIYALVARGSVILAEYTNSSGNFTTVTEAILAKIPPNNSKLTYAYDRYLFHYICEDGVTYMCMADDTFGRRIPFAFLLDIKERFLAHYGRERAMVALPYGMNEFSKTIAKQMEYFSTNPNADRIKQVQGEIEQVKDVMVHNIERVLERGERIELLVDKTDNLNQQAFAFKKRSTALKRTMWWKNTKLTIILGGVVVVIPDLSDHLWSLWVPFLVRLPRMRSFGPVTMSSNSSNNNIPSEDILSRKWDECISNVIVKSGIGLSVGIVASALLFKKRSWPISVSTGLGLGYALSQCERNFNPTLVPVVKKAQEKK</sequence>
<evidence type="ECO:0000256" key="10">
    <source>
        <dbReference type="ARBA" id="ARBA00023136"/>
    </source>
</evidence>
<dbReference type="GO" id="GO:0012505">
    <property type="term" value="C:endomembrane system"/>
    <property type="evidence" value="ECO:0007669"/>
    <property type="project" value="UniProtKB-SubCell"/>
</dbReference>
<dbReference type="FunFam" id="1.20.5.110:FF:000004">
    <property type="entry name" value="Vesicle-associated membrane protein 7"/>
    <property type="match status" value="1"/>
</dbReference>
<dbReference type="GO" id="GO:0016192">
    <property type="term" value="P:vesicle-mediated transport"/>
    <property type="evidence" value="ECO:0007669"/>
    <property type="project" value="InterPro"/>
</dbReference>
<evidence type="ECO:0000256" key="13">
    <source>
        <dbReference type="RuleBase" id="RU363011"/>
    </source>
</evidence>
<dbReference type="Pfam" id="PF00957">
    <property type="entry name" value="Synaptobrevin"/>
    <property type="match status" value="1"/>
</dbReference>
<evidence type="ECO:0000256" key="9">
    <source>
        <dbReference type="ARBA" id="ARBA00023128"/>
    </source>
</evidence>
<keyword evidence="5" id="KW-0812">Transmembrane</keyword>
<dbReference type="SUPFAM" id="SSF64356">
    <property type="entry name" value="SNARE-like"/>
    <property type="match status" value="1"/>
</dbReference>
<evidence type="ECO:0000256" key="6">
    <source>
        <dbReference type="ARBA" id="ARBA00022792"/>
    </source>
</evidence>
<feature type="domain" description="Longin" evidence="14">
    <location>
        <begin position="56"/>
        <end position="159"/>
    </location>
</feature>
<dbReference type="Gene3D" id="3.30.450.50">
    <property type="entry name" value="Longin domain"/>
    <property type="match status" value="1"/>
</dbReference>
<dbReference type="GO" id="GO:0061617">
    <property type="term" value="C:MICOS complex"/>
    <property type="evidence" value="ECO:0007669"/>
    <property type="project" value="UniProtKB-UniRule"/>
</dbReference>
<keyword evidence="12" id="KW-0175">Coiled coil</keyword>
<accession>A0A9P8CXB4</accession>
<keyword evidence="7" id="KW-0653">Protein transport</keyword>
<dbReference type="InterPro" id="IPR001388">
    <property type="entry name" value="Synaptobrevin-like"/>
</dbReference>
<dbReference type="InterPro" id="IPR042855">
    <property type="entry name" value="V_SNARE_CC"/>
</dbReference>
<dbReference type="PROSITE" id="PS50892">
    <property type="entry name" value="V_SNARE"/>
    <property type="match status" value="1"/>
</dbReference>
<dbReference type="InterPro" id="IPR051097">
    <property type="entry name" value="Synaptobrevin-like_transport"/>
</dbReference>